<accession>A0AAV7J657</accession>
<dbReference type="AlphaFoldDB" id="A0AAV7J657"/>
<evidence type="ECO:0000313" key="1">
    <source>
        <dbReference type="EMBL" id="KAH0567566.1"/>
    </source>
</evidence>
<dbReference type="EMBL" id="JAHXZJ010000001">
    <property type="protein sequence ID" value="KAH0567566.1"/>
    <property type="molecule type" value="Genomic_DNA"/>
</dbReference>
<protein>
    <submittedName>
        <fullName evidence="1">Uncharacterized protein</fullName>
    </submittedName>
</protein>
<reference evidence="1 2" key="1">
    <citation type="journal article" date="2021" name="J. Hered.">
        <title>A chromosome-level genome assembly of the parasitoid wasp, Cotesia glomerata (Hymenoptera: Braconidae).</title>
        <authorList>
            <person name="Pinto B.J."/>
            <person name="Weis J.J."/>
            <person name="Gamble T."/>
            <person name="Ode P.J."/>
            <person name="Paul R."/>
            <person name="Zaspel J.M."/>
        </authorList>
    </citation>
    <scope>NUCLEOTIDE SEQUENCE [LARGE SCALE GENOMIC DNA]</scope>
    <source>
        <strain evidence="1">CgM1</strain>
    </source>
</reference>
<gene>
    <name evidence="1" type="ORF">KQX54_010747</name>
</gene>
<comment type="caution">
    <text evidence="1">The sequence shown here is derived from an EMBL/GenBank/DDBJ whole genome shotgun (WGS) entry which is preliminary data.</text>
</comment>
<name>A0AAV7J657_COTGL</name>
<organism evidence="1 2">
    <name type="scientific">Cotesia glomerata</name>
    <name type="common">Lepidopteran parasitic wasp</name>
    <name type="synonym">Apanteles glomeratus</name>
    <dbReference type="NCBI Taxonomy" id="32391"/>
    <lineage>
        <taxon>Eukaryota</taxon>
        <taxon>Metazoa</taxon>
        <taxon>Ecdysozoa</taxon>
        <taxon>Arthropoda</taxon>
        <taxon>Hexapoda</taxon>
        <taxon>Insecta</taxon>
        <taxon>Pterygota</taxon>
        <taxon>Neoptera</taxon>
        <taxon>Endopterygota</taxon>
        <taxon>Hymenoptera</taxon>
        <taxon>Apocrita</taxon>
        <taxon>Ichneumonoidea</taxon>
        <taxon>Braconidae</taxon>
        <taxon>Microgastrinae</taxon>
        <taxon>Cotesia</taxon>
    </lineage>
</organism>
<dbReference type="Proteomes" id="UP000826195">
    <property type="component" value="Unassembled WGS sequence"/>
</dbReference>
<evidence type="ECO:0000313" key="2">
    <source>
        <dbReference type="Proteomes" id="UP000826195"/>
    </source>
</evidence>
<keyword evidence="2" id="KW-1185">Reference proteome</keyword>
<proteinExistence type="predicted"/>
<sequence>MQWMFLVILTERDKELFPVGLKTAGTSKLVVSRERSQYSVYGSSSAAAATVPVYLASVILAGEIPRRFVKSPGNQSPRLFGLLSSPP</sequence>